<proteinExistence type="predicted"/>
<dbReference type="EMBL" id="AGNL01024644">
    <property type="protein sequence ID" value="EJK58632.1"/>
    <property type="molecule type" value="Genomic_DNA"/>
</dbReference>
<comment type="caution">
    <text evidence="1">The sequence shown here is derived from an EMBL/GenBank/DDBJ whole genome shotgun (WGS) entry which is preliminary data.</text>
</comment>
<evidence type="ECO:0000313" key="1">
    <source>
        <dbReference type="EMBL" id="EJK58632.1"/>
    </source>
</evidence>
<keyword evidence="2" id="KW-1185">Reference proteome</keyword>
<accession>K0SJJ4</accession>
<dbReference type="Proteomes" id="UP000266841">
    <property type="component" value="Unassembled WGS sequence"/>
</dbReference>
<organism evidence="1 2">
    <name type="scientific">Thalassiosira oceanica</name>
    <name type="common">Marine diatom</name>
    <dbReference type="NCBI Taxonomy" id="159749"/>
    <lineage>
        <taxon>Eukaryota</taxon>
        <taxon>Sar</taxon>
        <taxon>Stramenopiles</taxon>
        <taxon>Ochrophyta</taxon>
        <taxon>Bacillariophyta</taxon>
        <taxon>Coscinodiscophyceae</taxon>
        <taxon>Thalassiosirophycidae</taxon>
        <taxon>Thalassiosirales</taxon>
        <taxon>Thalassiosiraceae</taxon>
        <taxon>Thalassiosira</taxon>
    </lineage>
</organism>
<dbReference type="AlphaFoldDB" id="K0SJJ4"/>
<sequence length="20" mass="2291">LDVHSVSLLPMSIGREDRHE</sequence>
<evidence type="ECO:0000313" key="2">
    <source>
        <dbReference type="Proteomes" id="UP000266841"/>
    </source>
</evidence>
<gene>
    <name evidence="1" type="ORF">THAOC_21226</name>
</gene>
<reference evidence="1 2" key="1">
    <citation type="journal article" date="2012" name="Genome Biol.">
        <title>Genome and low-iron response of an oceanic diatom adapted to chronic iron limitation.</title>
        <authorList>
            <person name="Lommer M."/>
            <person name="Specht M."/>
            <person name="Roy A.S."/>
            <person name="Kraemer L."/>
            <person name="Andreson R."/>
            <person name="Gutowska M.A."/>
            <person name="Wolf J."/>
            <person name="Bergner S.V."/>
            <person name="Schilhabel M.B."/>
            <person name="Klostermeier U.C."/>
            <person name="Beiko R.G."/>
            <person name="Rosenstiel P."/>
            <person name="Hippler M."/>
            <person name="Laroche J."/>
        </authorList>
    </citation>
    <scope>NUCLEOTIDE SEQUENCE [LARGE SCALE GENOMIC DNA]</scope>
    <source>
        <strain evidence="1 2">CCMP1005</strain>
    </source>
</reference>
<protein>
    <submittedName>
        <fullName evidence="1">Uncharacterized protein</fullName>
    </submittedName>
</protein>
<feature type="non-terminal residue" evidence="1">
    <location>
        <position position="1"/>
    </location>
</feature>
<name>K0SJJ4_THAOC</name>